<dbReference type="EMBL" id="VAUV01000006">
    <property type="protein sequence ID" value="TLD71114.1"/>
    <property type="molecule type" value="Genomic_DNA"/>
</dbReference>
<comment type="caution">
    <text evidence="2">The sequence shown here is derived from an EMBL/GenBank/DDBJ whole genome shotgun (WGS) entry which is preliminary data.</text>
</comment>
<protein>
    <submittedName>
        <fullName evidence="2">Uncharacterized protein</fullName>
    </submittedName>
</protein>
<evidence type="ECO:0000313" key="3">
    <source>
        <dbReference type="Proteomes" id="UP000306196"/>
    </source>
</evidence>
<reference evidence="2 3" key="1">
    <citation type="submission" date="2019-05" db="EMBL/GenBank/DDBJ databases">
        <title>Verrucobacter flavum gen. nov., sp. nov. a new member of the family Verrucomicrobiaceae.</title>
        <authorList>
            <person name="Szuroczki S."/>
            <person name="Abbaszade G."/>
            <person name="Szabo A."/>
            <person name="Felfoldi T."/>
            <person name="Schumann P."/>
            <person name="Boka K."/>
            <person name="Keki Z."/>
            <person name="Toumi M."/>
            <person name="Toth E."/>
        </authorList>
    </citation>
    <scope>NUCLEOTIDE SEQUENCE [LARGE SCALE GENOMIC DNA]</scope>
    <source>
        <strain evidence="2 3">MG-N-17</strain>
    </source>
</reference>
<name>A0A5R8KFM7_9BACT</name>
<dbReference type="OrthoDB" id="191007at2"/>
<keyword evidence="3" id="KW-1185">Reference proteome</keyword>
<sequence>MRPVSSLVLTFLLIALCGLCGVQWWRENELRRIAEKQRDDLVRHEAVQMEQDARIKSADAEILRLTGSIADLRTNSVSKLEFDELKTAAEGHVATINRQNEIIVQQNESITKQNEALEKFNAAMLQANETIKTLTTQRDDLAKRINEVTEQYNKLANPGAAAAPAPAPPAGN</sequence>
<dbReference type="Proteomes" id="UP000306196">
    <property type="component" value="Unassembled WGS sequence"/>
</dbReference>
<gene>
    <name evidence="2" type="ORF">FEM03_09375</name>
</gene>
<keyword evidence="1" id="KW-0175">Coiled coil</keyword>
<proteinExistence type="predicted"/>
<feature type="coiled-coil region" evidence="1">
    <location>
        <begin position="117"/>
        <end position="151"/>
    </location>
</feature>
<evidence type="ECO:0000256" key="1">
    <source>
        <dbReference type="SAM" id="Coils"/>
    </source>
</evidence>
<accession>A0A5R8KFM7</accession>
<dbReference type="RefSeq" id="WP_138085942.1">
    <property type="nucleotide sequence ID" value="NZ_VAUV01000006.1"/>
</dbReference>
<dbReference type="AlphaFoldDB" id="A0A5R8KFM7"/>
<organism evidence="2 3">
    <name type="scientific">Phragmitibacter flavus</name>
    <dbReference type="NCBI Taxonomy" id="2576071"/>
    <lineage>
        <taxon>Bacteria</taxon>
        <taxon>Pseudomonadati</taxon>
        <taxon>Verrucomicrobiota</taxon>
        <taxon>Verrucomicrobiia</taxon>
        <taxon>Verrucomicrobiales</taxon>
        <taxon>Verrucomicrobiaceae</taxon>
        <taxon>Phragmitibacter</taxon>
    </lineage>
</organism>
<evidence type="ECO:0000313" key="2">
    <source>
        <dbReference type="EMBL" id="TLD71114.1"/>
    </source>
</evidence>